<feature type="compositionally biased region" description="Gly residues" evidence="1">
    <location>
        <begin position="36"/>
        <end position="46"/>
    </location>
</feature>
<accession>A0A8S8ZLV7</accession>
<reference evidence="2 3" key="1">
    <citation type="submission" date="2017-07" db="EMBL/GenBank/DDBJ databases">
        <title>Genome sequence of the Sordaria macrospora wild type strain R19027.</title>
        <authorList>
            <person name="Nowrousian M."/>
            <person name="Teichert I."/>
            <person name="Kueck U."/>
        </authorList>
    </citation>
    <scope>NUCLEOTIDE SEQUENCE [LARGE SCALE GENOMIC DNA]</scope>
    <source>
        <strain evidence="2 3">R19027</strain>
        <tissue evidence="2">Mycelium</tissue>
    </source>
</reference>
<sequence>MILDPELAKQLEEARAFQAEATRGGSRQRGRPSARGRGGAGRGRGGLPSTPPRSPSVRGGRGGGGHRGSLLQHATSRAAAQPVHVTQEQSGLPFTPSLTPQNSNPRPFAIPIVAPPSANSGLTPSVSPYGIETSMFAPQAAPEDTAPTSGPKTSHAPATRASSSLEQSRHTVGAMPPQWQPTLHRGRGGRGRGGGHRMSRLATQEEDDEVWAFFNDDQPVSVGDVSRPQSEPSTADKKTKKEIEAKKEPAKVVMASSTASTAIALASLAPTFAKALSHPASGKSGPKNGVHLPHGNANTTADHKATLEKEAKIQTEPTAEKAKAKDEAKMTPHDKASSSVGVHGCKIDVNRKTQAAQKEDVKPKEEPKFKIKGGDEVDVKVSDESAPSNSKTTDAQTLKHAAPLCERAPPLNAPTGPKNAGKPGVNYRGGGRGEREQQLLREREETEKQQRLLHEHQETEKQRQLLREREEREQQQQQLLREIEEEEAALAEKAKQIAIKRAKLMKDKDAKQSALSALTENAPVTVNEGNLHNQISASQNAGDTFPTTASNSMDDLIDLDFMPATMKYVPHSPHISLLAFSNGHSSFGNGLQEAEEEEEL</sequence>
<dbReference type="EMBL" id="NMPR01000141">
    <property type="protein sequence ID" value="KAA8629302.1"/>
    <property type="molecule type" value="Genomic_DNA"/>
</dbReference>
<evidence type="ECO:0000313" key="3">
    <source>
        <dbReference type="Proteomes" id="UP000433876"/>
    </source>
</evidence>
<protein>
    <submittedName>
        <fullName evidence="2">Uncharacterized protein</fullName>
    </submittedName>
</protein>
<feature type="compositionally biased region" description="Polar residues" evidence="1">
    <location>
        <begin position="117"/>
        <end position="126"/>
    </location>
</feature>
<feature type="compositionally biased region" description="Basic and acidic residues" evidence="1">
    <location>
        <begin position="431"/>
        <end position="474"/>
    </location>
</feature>
<feature type="compositionally biased region" description="Basic and acidic residues" evidence="1">
    <location>
        <begin position="345"/>
        <end position="383"/>
    </location>
</feature>
<dbReference type="Proteomes" id="UP000433876">
    <property type="component" value="Unassembled WGS sequence"/>
</dbReference>
<name>A0A8S8ZLV7_SORMA</name>
<feature type="region of interest" description="Disordered" evidence="1">
    <location>
        <begin position="13"/>
        <end position="254"/>
    </location>
</feature>
<feature type="compositionally biased region" description="Basic residues" evidence="1">
    <location>
        <begin position="184"/>
        <end position="199"/>
    </location>
</feature>
<gene>
    <name evidence="2" type="ORF">SMACR_06498</name>
</gene>
<feature type="compositionally biased region" description="Basic and acidic residues" evidence="1">
    <location>
        <begin position="301"/>
        <end position="336"/>
    </location>
</feature>
<feature type="compositionally biased region" description="Polar residues" evidence="1">
    <location>
        <begin position="385"/>
        <end position="396"/>
    </location>
</feature>
<proteinExistence type="predicted"/>
<dbReference type="OMA" id="WAFFNDD"/>
<dbReference type="VEuPathDB" id="FungiDB:SMAC_06498"/>
<organism evidence="2 3">
    <name type="scientific">Sordaria macrospora</name>
    <dbReference type="NCBI Taxonomy" id="5147"/>
    <lineage>
        <taxon>Eukaryota</taxon>
        <taxon>Fungi</taxon>
        <taxon>Dikarya</taxon>
        <taxon>Ascomycota</taxon>
        <taxon>Pezizomycotina</taxon>
        <taxon>Sordariomycetes</taxon>
        <taxon>Sordariomycetidae</taxon>
        <taxon>Sordariales</taxon>
        <taxon>Sordariaceae</taxon>
        <taxon>Sordaria</taxon>
    </lineage>
</organism>
<comment type="caution">
    <text evidence="2">The sequence shown here is derived from an EMBL/GenBank/DDBJ whole genome shotgun (WGS) entry which is preliminary data.</text>
</comment>
<feature type="compositionally biased region" description="Polar residues" evidence="1">
    <location>
        <begin position="84"/>
        <end position="105"/>
    </location>
</feature>
<evidence type="ECO:0000313" key="2">
    <source>
        <dbReference type="EMBL" id="KAA8629302.1"/>
    </source>
</evidence>
<dbReference type="AlphaFoldDB" id="A0A8S8ZLV7"/>
<evidence type="ECO:0000256" key="1">
    <source>
        <dbReference type="SAM" id="MobiDB-lite"/>
    </source>
</evidence>
<feature type="compositionally biased region" description="Basic and acidic residues" evidence="1">
    <location>
        <begin position="234"/>
        <end position="250"/>
    </location>
</feature>
<feature type="region of interest" description="Disordered" evidence="1">
    <location>
        <begin position="276"/>
        <end position="478"/>
    </location>
</feature>